<dbReference type="InterPro" id="IPR009057">
    <property type="entry name" value="Homeodomain-like_sf"/>
</dbReference>
<dbReference type="PROSITE" id="PS01081">
    <property type="entry name" value="HTH_TETR_1"/>
    <property type="match status" value="1"/>
</dbReference>
<dbReference type="STRING" id="1121863.GCA_000621185_00325"/>
<dbReference type="Gene3D" id="1.10.10.60">
    <property type="entry name" value="Homeodomain-like"/>
    <property type="match status" value="1"/>
</dbReference>
<dbReference type="InterPro" id="IPR001647">
    <property type="entry name" value="HTH_TetR"/>
</dbReference>
<organism evidence="4 5">
    <name type="scientific">Franconibacter pulveris</name>
    <dbReference type="NCBI Taxonomy" id="435910"/>
    <lineage>
        <taxon>Bacteria</taxon>
        <taxon>Pseudomonadati</taxon>
        <taxon>Pseudomonadota</taxon>
        <taxon>Gammaproteobacteria</taxon>
        <taxon>Enterobacterales</taxon>
        <taxon>Enterobacteriaceae</taxon>
        <taxon>Franconibacter</taxon>
    </lineage>
</organism>
<dbReference type="PANTHER" id="PTHR30055:SF146">
    <property type="entry name" value="HTH-TYPE TRANSCRIPTIONAL DUAL REGULATOR CECR"/>
    <property type="match status" value="1"/>
</dbReference>
<reference evidence="4 5" key="1">
    <citation type="submission" date="2015-06" db="EMBL/GenBank/DDBJ databases">
        <title>Genome sequencing of Cronobacter sp. strain DJ34 isolated from petroleum contaminated sludge of Duliajan Oil Fields, Assam, India.</title>
        <authorList>
            <person name="Pal S."/>
            <person name="Banerjee T.D."/>
            <person name="Roy A."/>
            <person name="Sar P."/>
            <person name="Kazy S.K."/>
        </authorList>
    </citation>
    <scope>NUCLEOTIDE SEQUENCE [LARGE SCALE GENOMIC DNA]</scope>
    <source>
        <strain evidence="4 5">DJ34</strain>
    </source>
</reference>
<accession>A0A0J8VJW1</accession>
<dbReference type="PROSITE" id="PS50977">
    <property type="entry name" value="HTH_TETR_2"/>
    <property type="match status" value="1"/>
</dbReference>
<sequence>MNNSSSPSTQRGEQARNQLIAAAIAQFGEYGLHATTRDIAAAAGQNIAAITYYFGSKEDLYMASAQWIADFISRNFRPQAEAADALLRQPAPEKAAIRALIDDACRQMIRLLTADETLNISKFISREQLSPTAAYQLVHTQVISPLHEHFTRLIARYTGCDEQATETILHTHALLGEILAFRLGRETILLRAGWTQFDEERAASIHRVVARHIDWILDGLTQGEKP</sequence>
<dbReference type="GO" id="GO:0003700">
    <property type="term" value="F:DNA-binding transcription factor activity"/>
    <property type="evidence" value="ECO:0007669"/>
    <property type="project" value="TreeGrafter"/>
</dbReference>
<name>A0A0J8VJW1_9ENTR</name>
<gene>
    <name evidence="4" type="ORF">ACH50_16045</name>
</gene>
<dbReference type="Pfam" id="PF09209">
    <property type="entry name" value="CecR_C"/>
    <property type="match status" value="1"/>
</dbReference>
<protein>
    <submittedName>
        <fullName evidence="4">Transcriptional regulator</fullName>
    </submittedName>
</protein>
<dbReference type="AlphaFoldDB" id="A0A0J8VJW1"/>
<dbReference type="InterPro" id="IPR015292">
    <property type="entry name" value="Tscrpt_reg_YbiH_C"/>
</dbReference>
<keyword evidence="5" id="KW-1185">Reference proteome</keyword>
<evidence type="ECO:0000256" key="2">
    <source>
        <dbReference type="PROSITE-ProRule" id="PRU00335"/>
    </source>
</evidence>
<dbReference type="PANTHER" id="PTHR30055">
    <property type="entry name" value="HTH-TYPE TRANSCRIPTIONAL REGULATOR RUTR"/>
    <property type="match status" value="1"/>
</dbReference>
<comment type="caution">
    <text evidence="4">The sequence shown here is derived from an EMBL/GenBank/DDBJ whole genome shotgun (WGS) entry which is preliminary data.</text>
</comment>
<feature type="domain" description="HTH tetR-type" evidence="3">
    <location>
        <begin position="13"/>
        <end position="72"/>
    </location>
</feature>
<dbReference type="InterPro" id="IPR050109">
    <property type="entry name" value="HTH-type_TetR-like_transc_reg"/>
</dbReference>
<dbReference type="PATRIC" id="fig|1656095.3.peg.2985"/>
<evidence type="ECO:0000256" key="1">
    <source>
        <dbReference type="ARBA" id="ARBA00023125"/>
    </source>
</evidence>
<dbReference type="SUPFAM" id="SSF48498">
    <property type="entry name" value="Tetracyclin repressor-like, C-terminal domain"/>
    <property type="match status" value="1"/>
</dbReference>
<dbReference type="InterPro" id="IPR023772">
    <property type="entry name" value="DNA-bd_HTH_TetR-type_CS"/>
</dbReference>
<dbReference type="InterPro" id="IPR036271">
    <property type="entry name" value="Tet_transcr_reg_TetR-rel_C_sf"/>
</dbReference>
<dbReference type="RefSeq" id="WP_024555971.1">
    <property type="nucleotide sequence ID" value="NZ_LFEJ01000022.1"/>
</dbReference>
<evidence type="ECO:0000259" key="3">
    <source>
        <dbReference type="PROSITE" id="PS50977"/>
    </source>
</evidence>
<dbReference type="GO" id="GO:0000976">
    <property type="term" value="F:transcription cis-regulatory region binding"/>
    <property type="evidence" value="ECO:0007669"/>
    <property type="project" value="TreeGrafter"/>
</dbReference>
<dbReference type="Gene3D" id="1.10.357.10">
    <property type="entry name" value="Tetracycline Repressor, domain 2"/>
    <property type="match status" value="1"/>
</dbReference>
<dbReference type="Proteomes" id="UP000037315">
    <property type="component" value="Unassembled WGS sequence"/>
</dbReference>
<evidence type="ECO:0000313" key="4">
    <source>
        <dbReference type="EMBL" id="KMV33466.1"/>
    </source>
</evidence>
<evidence type="ECO:0000313" key="5">
    <source>
        <dbReference type="Proteomes" id="UP000037315"/>
    </source>
</evidence>
<keyword evidence="1 2" id="KW-0238">DNA-binding</keyword>
<proteinExistence type="predicted"/>
<dbReference type="NCBIfam" id="NF008587">
    <property type="entry name" value="PRK11552.1"/>
    <property type="match status" value="1"/>
</dbReference>
<dbReference type="SUPFAM" id="SSF46689">
    <property type="entry name" value="Homeodomain-like"/>
    <property type="match status" value="1"/>
</dbReference>
<dbReference type="EMBL" id="LFEJ01000022">
    <property type="protein sequence ID" value="KMV33466.1"/>
    <property type="molecule type" value="Genomic_DNA"/>
</dbReference>
<dbReference type="PRINTS" id="PR00455">
    <property type="entry name" value="HTHTETR"/>
</dbReference>
<dbReference type="OrthoDB" id="2356263at2"/>
<dbReference type="Pfam" id="PF00440">
    <property type="entry name" value="TetR_N"/>
    <property type="match status" value="1"/>
</dbReference>
<feature type="DNA-binding region" description="H-T-H motif" evidence="2">
    <location>
        <begin position="35"/>
        <end position="54"/>
    </location>
</feature>